<comment type="caution">
    <text evidence="1">The sequence shown here is derived from an EMBL/GenBank/DDBJ whole genome shotgun (WGS) entry which is preliminary data.</text>
</comment>
<dbReference type="EMBL" id="JAQQWE010000001">
    <property type="protein sequence ID" value="KAK7968102.1"/>
    <property type="molecule type" value="Genomic_DNA"/>
</dbReference>
<dbReference type="GeneID" id="92071663"/>
<accession>A0ABR1R062</accession>
<proteinExistence type="predicted"/>
<organism evidence="1 2">
    <name type="scientific">Apiospora aurea</name>
    <dbReference type="NCBI Taxonomy" id="335848"/>
    <lineage>
        <taxon>Eukaryota</taxon>
        <taxon>Fungi</taxon>
        <taxon>Dikarya</taxon>
        <taxon>Ascomycota</taxon>
        <taxon>Pezizomycotina</taxon>
        <taxon>Sordariomycetes</taxon>
        <taxon>Xylariomycetidae</taxon>
        <taxon>Amphisphaeriales</taxon>
        <taxon>Apiosporaceae</taxon>
        <taxon>Apiospora</taxon>
    </lineage>
</organism>
<reference evidence="1 2" key="1">
    <citation type="submission" date="2023-01" db="EMBL/GenBank/DDBJ databases">
        <title>Analysis of 21 Apiospora genomes using comparative genomics revels a genus with tremendous synthesis potential of carbohydrate active enzymes and secondary metabolites.</title>
        <authorList>
            <person name="Sorensen T."/>
        </authorList>
    </citation>
    <scope>NUCLEOTIDE SEQUENCE [LARGE SCALE GENOMIC DNA]</scope>
    <source>
        <strain evidence="1 2">CBS 24483</strain>
    </source>
</reference>
<evidence type="ECO:0000313" key="1">
    <source>
        <dbReference type="EMBL" id="KAK7968102.1"/>
    </source>
</evidence>
<evidence type="ECO:0000313" key="2">
    <source>
        <dbReference type="Proteomes" id="UP001391051"/>
    </source>
</evidence>
<dbReference type="Proteomes" id="UP001391051">
    <property type="component" value="Unassembled WGS sequence"/>
</dbReference>
<keyword evidence="2" id="KW-1185">Reference proteome</keyword>
<gene>
    <name evidence="1" type="ORF">PG986_002379</name>
</gene>
<dbReference type="RefSeq" id="XP_066707494.1">
    <property type="nucleotide sequence ID" value="XM_066838601.1"/>
</dbReference>
<sequence length="123" mass="13908">MEFATGRLSTFMNSILHPVPPVAVTEPKSQTRDDLVRMFFVEYQRLDADQNALFDELKSLPFGMLNVLGVPGAGKTHVLLFILIMACNEEIDHMNRCFKHCTKRRMRRTVLDSPAATALVSRA</sequence>
<evidence type="ECO:0008006" key="3">
    <source>
        <dbReference type="Google" id="ProtNLM"/>
    </source>
</evidence>
<protein>
    <recommendedName>
        <fullName evidence="3">DNA2/NAM7 helicase helicase domain-containing protein</fullName>
    </recommendedName>
</protein>
<name>A0ABR1R062_9PEZI</name>